<dbReference type="Proteomes" id="UP000779049">
    <property type="component" value="Unassembled WGS sequence"/>
</dbReference>
<organism evidence="2 3">
    <name type="scientific">Sellimonas caecigallum</name>
    <dbReference type="NCBI Taxonomy" id="2592333"/>
    <lineage>
        <taxon>Bacteria</taxon>
        <taxon>Bacillati</taxon>
        <taxon>Bacillota</taxon>
        <taxon>Clostridia</taxon>
        <taxon>Lachnospirales</taxon>
        <taxon>Lachnospiraceae</taxon>
        <taxon>Sellimonas</taxon>
    </lineage>
</organism>
<dbReference type="EMBL" id="VIRV01000009">
    <property type="protein sequence ID" value="MBY0758932.1"/>
    <property type="molecule type" value="Genomic_DNA"/>
</dbReference>
<evidence type="ECO:0000313" key="3">
    <source>
        <dbReference type="Proteomes" id="UP000779049"/>
    </source>
</evidence>
<keyword evidence="1" id="KW-0812">Transmembrane</keyword>
<evidence type="ECO:0008006" key="4">
    <source>
        <dbReference type="Google" id="ProtNLM"/>
    </source>
</evidence>
<proteinExistence type="predicted"/>
<evidence type="ECO:0000313" key="2">
    <source>
        <dbReference type="EMBL" id="MBY0758932.1"/>
    </source>
</evidence>
<protein>
    <recommendedName>
        <fullName evidence="4">DUF5590 domain-containing protein</fullName>
    </recommendedName>
</protein>
<keyword evidence="3" id="KW-1185">Reference proteome</keyword>
<keyword evidence="1" id="KW-1133">Transmembrane helix</keyword>
<accession>A0ABS7L7J0</accession>
<evidence type="ECO:0000256" key="1">
    <source>
        <dbReference type="SAM" id="Phobius"/>
    </source>
</evidence>
<keyword evidence="1" id="KW-0472">Membrane</keyword>
<name>A0ABS7L7J0_9FIRM</name>
<gene>
    <name evidence="2" type="ORF">FLB61_07515</name>
</gene>
<dbReference type="RefSeq" id="WP_221919791.1">
    <property type="nucleotide sequence ID" value="NZ_CP173660.1"/>
</dbReference>
<comment type="caution">
    <text evidence="2">The sequence shown here is derived from an EMBL/GenBank/DDBJ whole genome shotgun (WGS) entry which is preliminary data.</text>
</comment>
<feature type="transmembrane region" description="Helical" evidence="1">
    <location>
        <begin position="7"/>
        <end position="30"/>
    </location>
</feature>
<sequence>MKKKTKMVISIISIVIIAVVIGLFCVWNHLSDYSTVLNSNWGFELASKSHYTEVYSKDSGASFHGDGIRYHIFSYEEDEPIREMFDWSNAEEKTIYSVSYETAVTEWLNNIDVPAEKFPNYSECLYWYESQEDNSEIIVMWDSSKNRVYIAESFL</sequence>
<reference evidence="2 3" key="1">
    <citation type="journal article" date="2020" name="New Microbes New Infect">
        <title>Sellimonas caecigallum sp. nov., description and genome sequence of a new member of the Sellimonas genus isolated from the cecum of feral chicken.</title>
        <authorList>
            <person name="Wongkuna S."/>
            <person name="Ghimire S."/>
            <person name="Antony L."/>
            <person name="Chankhamhaengdecha S."/>
            <person name="Janvilisri T."/>
            <person name="Scaria J."/>
        </authorList>
    </citation>
    <scope>NUCLEOTIDE SEQUENCE [LARGE SCALE GENOMIC DNA]</scope>
    <source>
        <strain evidence="2 3">SW451</strain>
    </source>
</reference>